<dbReference type="AlphaFoldDB" id="A0AAV2BUF4"/>
<reference evidence="1 2" key="1">
    <citation type="submission" date="2024-04" db="EMBL/GenBank/DDBJ databases">
        <authorList>
            <person name="Rising A."/>
            <person name="Reimegard J."/>
            <person name="Sonavane S."/>
            <person name="Akerstrom W."/>
            <person name="Nylinder S."/>
            <person name="Hedman E."/>
            <person name="Kallberg Y."/>
        </authorList>
    </citation>
    <scope>NUCLEOTIDE SEQUENCE [LARGE SCALE GENOMIC DNA]</scope>
</reference>
<dbReference type="EMBL" id="CAXIEN010000500">
    <property type="protein sequence ID" value="CAL1299406.1"/>
    <property type="molecule type" value="Genomic_DNA"/>
</dbReference>
<dbReference type="Proteomes" id="UP001497382">
    <property type="component" value="Unassembled WGS sequence"/>
</dbReference>
<accession>A0AAV2BUF4</accession>
<protein>
    <submittedName>
        <fullName evidence="1">Uncharacterized protein</fullName>
    </submittedName>
</protein>
<evidence type="ECO:0000313" key="1">
    <source>
        <dbReference type="EMBL" id="CAL1299406.1"/>
    </source>
</evidence>
<sequence length="38" mass="4780">MCWKITRGQSITFRKTLKELRVRGRSYFRHRLLKDKRN</sequence>
<comment type="caution">
    <text evidence="1">The sequence shown here is derived from an EMBL/GenBank/DDBJ whole genome shotgun (WGS) entry which is preliminary data.</text>
</comment>
<keyword evidence="2" id="KW-1185">Reference proteome</keyword>
<proteinExistence type="predicted"/>
<evidence type="ECO:0000313" key="2">
    <source>
        <dbReference type="Proteomes" id="UP001497382"/>
    </source>
</evidence>
<organism evidence="1 2">
    <name type="scientific">Larinioides sclopetarius</name>
    <dbReference type="NCBI Taxonomy" id="280406"/>
    <lineage>
        <taxon>Eukaryota</taxon>
        <taxon>Metazoa</taxon>
        <taxon>Ecdysozoa</taxon>
        <taxon>Arthropoda</taxon>
        <taxon>Chelicerata</taxon>
        <taxon>Arachnida</taxon>
        <taxon>Araneae</taxon>
        <taxon>Araneomorphae</taxon>
        <taxon>Entelegynae</taxon>
        <taxon>Araneoidea</taxon>
        <taxon>Araneidae</taxon>
        <taxon>Larinioides</taxon>
    </lineage>
</organism>
<name>A0AAV2BUF4_9ARAC</name>
<gene>
    <name evidence="1" type="ORF">LARSCL_LOCUS21340</name>
</gene>